<dbReference type="CDD" id="cd00531">
    <property type="entry name" value="NTF2_like"/>
    <property type="match status" value="1"/>
</dbReference>
<name>A0ABS6SJM3_9SPHN</name>
<evidence type="ECO:0000259" key="1">
    <source>
        <dbReference type="Pfam" id="PF12680"/>
    </source>
</evidence>
<evidence type="ECO:0000313" key="2">
    <source>
        <dbReference type="EMBL" id="MBV7265199.1"/>
    </source>
</evidence>
<dbReference type="InterPro" id="IPR037401">
    <property type="entry name" value="SnoaL-like"/>
</dbReference>
<protein>
    <submittedName>
        <fullName evidence="2">Nuclear transport factor 2 family protein</fullName>
    </submittedName>
</protein>
<keyword evidence="3" id="KW-1185">Reference proteome</keyword>
<dbReference type="Pfam" id="PF12680">
    <property type="entry name" value="SnoaL_2"/>
    <property type="match status" value="1"/>
</dbReference>
<accession>A0ABS6SJM3</accession>
<proteinExistence type="predicted"/>
<dbReference type="EMBL" id="JAGSPB010000001">
    <property type="protein sequence ID" value="MBV7265199.1"/>
    <property type="molecule type" value="Genomic_DNA"/>
</dbReference>
<feature type="domain" description="SnoaL-like" evidence="1">
    <location>
        <begin position="43"/>
        <end position="137"/>
    </location>
</feature>
<organism evidence="2 3">
    <name type="scientific">Erythrobacter ani</name>
    <dbReference type="NCBI Taxonomy" id="2827235"/>
    <lineage>
        <taxon>Bacteria</taxon>
        <taxon>Pseudomonadati</taxon>
        <taxon>Pseudomonadota</taxon>
        <taxon>Alphaproteobacteria</taxon>
        <taxon>Sphingomonadales</taxon>
        <taxon>Erythrobacteraceae</taxon>
        <taxon>Erythrobacter/Porphyrobacter group</taxon>
        <taxon>Erythrobacter</taxon>
    </lineage>
</organism>
<dbReference type="Proteomes" id="UP000699975">
    <property type="component" value="Unassembled WGS sequence"/>
</dbReference>
<reference evidence="2 3" key="1">
    <citation type="submission" date="2021-04" db="EMBL/GenBank/DDBJ databases">
        <authorList>
            <person name="Pira H."/>
            <person name="Risdian C."/>
            <person name="Wink J."/>
        </authorList>
    </citation>
    <scope>NUCLEOTIDE SEQUENCE [LARGE SCALE GENOMIC DNA]</scope>
    <source>
        <strain evidence="2 3">WH131</strain>
    </source>
</reference>
<gene>
    <name evidence="2" type="ORF">KCG45_03345</name>
</gene>
<dbReference type="RefSeq" id="WP_218315688.1">
    <property type="nucleotide sequence ID" value="NZ_JAGSPB010000001.1"/>
</dbReference>
<evidence type="ECO:0000313" key="3">
    <source>
        <dbReference type="Proteomes" id="UP000699975"/>
    </source>
</evidence>
<comment type="caution">
    <text evidence="2">The sequence shown here is derived from an EMBL/GenBank/DDBJ whole genome shotgun (WGS) entry which is preliminary data.</text>
</comment>
<sequence length="171" mass="19316">MIRALAILPLALTVMTCPPSEKMTQQWAAMHQKQEAQLAQAGERWRERYEAGDWEGLRALYTDDAVLMTQGQAKIEGADNIVAFLKRLSNAGAVVAFRFENEEVVVQENFGSANLGFVTAKYRMDIAFPEADPETTIVGRSFLVYKWSADGWKLWRDIDNLAPDVKPEDFE</sequence>